<dbReference type="AlphaFoldDB" id="B7K8T1"/>
<dbReference type="InterPro" id="IPR001638">
    <property type="entry name" value="Solute-binding_3/MltF_N"/>
</dbReference>
<dbReference type="RefSeq" id="WP_015954879.1">
    <property type="nucleotide sequence ID" value="NC_011729.1"/>
</dbReference>
<sequence>MYKQFAITAITLLLTVTSQAPSWAGRVLDRIRQTGVITAGARTDAIPFGYKNEKGEWVGYSLDILELIRQETEKQLGKPIKLQLVEVTPENRFTKIKDQSIDIECGSTTVTWAREKEVDFSVSYFASGTKLLVKKGSQLETVESLAGMRIGVIPNTTNEKAIKFQQPAAQLVTVKDRLEGLQKLEKGEIDGFASDGIILEGLKQTASNSNALEIVPEYPYMYESYACVIPQDESQWRDLVNYSLIQYMGGIVSDQQSAVSIYERWFGFNGKVPYSRENINSYFQGIIDTYEWIPLIDY</sequence>
<proteinExistence type="inferred from homology"/>
<keyword evidence="3" id="KW-0732">Signal</keyword>
<dbReference type="HOGENOM" id="CLU_019602_0_1_3"/>
<feature type="domain" description="Solute-binding protein family 3/N-terminal" evidence="4">
    <location>
        <begin position="36"/>
        <end position="269"/>
    </location>
</feature>
<evidence type="ECO:0000259" key="4">
    <source>
        <dbReference type="SMART" id="SM00062"/>
    </source>
</evidence>
<gene>
    <name evidence="5" type="ordered locus">PCC7424_2874</name>
</gene>
<comment type="similarity">
    <text evidence="1">Belongs to the bacterial solute-binding protein 3 family.</text>
</comment>
<protein>
    <submittedName>
        <fullName evidence="5">Extracellular solute-binding protein family 3</fullName>
    </submittedName>
</protein>
<dbReference type="OrthoDB" id="9777941at2"/>
<evidence type="ECO:0000256" key="1">
    <source>
        <dbReference type="ARBA" id="ARBA00010333"/>
    </source>
</evidence>
<dbReference type="GO" id="GO:0005576">
    <property type="term" value="C:extracellular region"/>
    <property type="evidence" value="ECO:0007669"/>
    <property type="project" value="TreeGrafter"/>
</dbReference>
<dbReference type="GO" id="GO:0030288">
    <property type="term" value="C:outer membrane-bounded periplasmic space"/>
    <property type="evidence" value="ECO:0007669"/>
    <property type="project" value="TreeGrafter"/>
</dbReference>
<dbReference type="InterPro" id="IPR026358">
    <property type="entry name" value="Orph_peri_GRRM"/>
</dbReference>
<reference evidence="6" key="1">
    <citation type="journal article" date="2011" name="MBio">
        <title>Novel metabolic attributes of the genus Cyanothece, comprising a group of unicellular nitrogen-fixing Cyanobacteria.</title>
        <authorList>
            <person name="Bandyopadhyay A."/>
            <person name="Elvitigala T."/>
            <person name="Welsh E."/>
            <person name="Stockel J."/>
            <person name="Liberton M."/>
            <person name="Min H."/>
            <person name="Sherman L.A."/>
            <person name="Pakrasi H.B."/>
        </authorList>
    </citation>
    <scope>NUCLEOTIDE SEQUENCE [LARGE SCALE GENOMIC DNA]</scope>
    <source>
        <strain evidence="6">PCC 7424</strain>
    </source>
</reference>
<dbReference type="STRING" id="65393.PCC7424_2874"/>
<dbReference type="GO" id="GO:0006865">
    <property type="term" value="P:amino acid transport"/>
    <property type="evidence" value="ECO:0007669"/>
    <property type="project" value="TreeGrafter"/>
</dbReference>
<dbReference type="InterPro" id="IPR051455">
    <property type="entry name" value="Bact_solute-bind_prot3"/>
</dbReference>
<dbReference type="SUPFAM" id="SSF53850">
    <property type="entry name" value="Periplasmic binding protein-like II"/>
    <property type="match status" value="1"/>
</dbReference>
<dbReference type="NCBIfam" id="TIGR04262">
    <property type="entry name" value="orph_peri_GRRM"/>
    <property type="match status" value="1"/>
</dbReference>
<keyword evidence="6" id="KW-1185">Reference proteome</keyword>
<dbReference type="KEGG" id="cyc:PCC7424_2874"/>
<name>B7K8T1_GLOC7</name>
<dbReference type="PANTHER" id="PTHR30085:SF6">
    <property type="entry name" value="ABC TRANSPORTER GLUTAMINE-BINDING PROTEIN GLNH"/>
    <property type="match status" value="1"/>
</dbReference>
<dbReference type="Pfam" id="PF00497">
    <property type="entry name" value="SBP_bac_3"/>
    <property type="match status" value="1"/>
</dbReference>
<evidence type="ECO:0000313" key="6">
    <source>
        <dbReference type="Proteomes" id="UP000002384"/>
    </source>
</evidence>
<dbReference type="CDD" id="cd13688">
    <property type="entry name" value="PBP2_GltI_DEBP"/>
    <property type="match status" value="1"/>
</dbReference>
<organism evidence="5 6">
    <name type="scientific">Gloeothece citriformis (strain PCC 7424)</name>
    <name type="common">Cyanothece sp. (strain PCC 7424)</name>
    <dbReference type="NCBI Taxonomy" id="65393"/>
    <lineage>
        <taxon>Bacteria</taxon>
        <taxon>Bacillati</taxon>
        <taxon>Cyanobacteriota</taxon>
        <taxon>Cyanophyceae</taxon>
        <taxon>Oscillatoriophycideae</taxon>
        <taxon>Chroococcales</taxon>
        <taxon>Aphanothecaceae</taxon>
        <taxon>Gloeothece</taxon>
        <taxon>Gloeothece citriformis</taxon>
    </lineage>
</organism>
<keyword evidence="2" id="KW-0813">Transport</keyword>
<dbReference type="Proteomes" id="UP000002384">
    <property type="component" value="Chromosome"/>
</dbReference>
<dbReference type="Gene3D" id="3.40.190.10">
    <property type="entry name" value="Periplasmic binding protein-like II"/>
    <property type="match status" value="2"/>
</dbReference>
<dbReference type="PANTHER" id="PTHR30085">
    <property type="entry name" value="AMINO ACID ABC TRANSPORTER PERMEASE"/>
    <property type="match status" value="1"/>
</dbReference>
<evidence type="ECO:0000313" key="5">
    <source>
        <dbReference type="EMBL" id="ACK71279.1"/>
    </source>
</evidence>
<dbReference type="EMBL" id="CP001291">
    <property type="protein sequence ID" value="ACK71279.1"/>
    <property type="molecule type" value="Genomic_DNA"/>
</dbReference>
<dbReference type="eggNOG" id="COG0834">
    <property type="taxonomic scope" value="Bacteria"/>
</dbReference>
<dbReference type="SMART" id="SM00062">
    <property type="entry name" value="PBPb"/>
    <property type="match status" value="1"/>
</dbReference>
<evidence type="ECO:0000256" key="3">
    <source>
        <dbReference type="ARBA" id="ARBA00022729"/>
    </source>
</evidence>
<accession>B7K8T1</accession>
<evidence type="ECO:0000256" key="2">
    <source>
        <dbReference type="ARBA" id="ARBA00022448"/>
    </source>
</evidence>